<dbReference type="Proteomes" id="UP000464378">
    <property type="component" value="Chromosome"/>
</dbReference>
<gene>
    <name evidence="1" type="ORF">GMBLW1_19030</name>
</gene>
<protein>
    <submittedName>
        <fullName evidence="1">Uncharacterized protein</fullName>
    </submittedName>
</protein>
<dbReference type="InParanoid" id="A0A6C2YL08"/>
<accession>A0A6C2YL08</accession>
<reference evidence="1" key="1">
    <citation type="submission" date="2019-04" db="EMBL/GenBank/DDBJ databases">
        <authorList>
            <consortium name="Science for Life Laboratories"/>
        </authorList>
    </citation>
    <scope>NUCLEOTIDE SEQUENCE</scope>
    <source>
        <strain evidence="1">MBLW1</strain>
    </source>
</reference>
<dbReference type="KEGG" id="tim:GMBLW1_19030"/>
<sequence>MVSTSSVVGQVHQSSGIRNLLVAMGMGMILACPTDLRAEPKPASAGMVATVPAATDAGRIPSTRSEEALIRVIRTRMVILELEQAQDTREERINRLWFADDYRALSRAWGDYERRVRQLREEVADDPVLYHQLNRIARFAGDIRSIYNEGRLVDSKIGFGSRYFFFESTMNPRALEIHRLKERLTDAHLQFAR</sequence>
<name>A0A6C2YL08_9BACT</name>
<dbReference type="AlphaFoldDB" id="A0A6C2YL08"/>
<evidence type="ECO:0000313" key="2">
    <source>
        <dbReference type="Proteomes" id="UP000464378"/>
    </source>
</evidence>
<keyword evidence="2" id="KW-1185">Reference proteome</keyword>
<dbReference type="EMBL" id="LR586016">
    <property type="protein sequence ID" value="VIP02057.1"/>
    <property type="molecule type" value="Genomic_DNA"/>
</dbReference>
<dbReference type="RefSeq" id="WP_162657273.1">
    <property type="nucleotide sequence ID" value="NZ_LR593887.1"/>
</dbReference>
<proteinExistence type="predicted"/>
<organism evidence="1">
    <name type="scientific">Tuwongella immobilis</name>
    <dbReference type="NCBI Taxonomy" id="692036"/>
    <lineage>
        <taxon>Bacteria</taxon>
        <taxon>Pseudomonadati</taxon>
        <taxon>Planctomycetota</taxon>
        <taxon>Planctomycetia</taxon>
        <taxon>Gemmatales</taxon>
        <taxon>Gemmataceae</taxon>
        <taxon>Tuwongella</taxon>
    </lineage>
</organism>
<evidence type="ECO:0000313" key="1">
    <source>
        <dbReference type="EMBL" id="VIP02057.1"/>
    </source>
</evidence>
<dbReference type="EMBL" id="LR593887">
    <property type="protein sequence ID" value="VTS00258.1"/>
    <property type="molecule type" value="Genomic_DNA"/>
</dbReference>